<keyword evidence="2" id="KW-0813">Transport</keyword>
<gene>
    <name evidence="10" type="ORF">Mtai_v1c01110</name>
</gene>
<dbReference type="Gene3D" id="1.20.1250.20">
    <property type="entry name" value="MFS general substrate transporter like domains"/>
    <property type="match status" value="1"/>
</dbReference>
<keyword evidence="3" id="KW-1003">Cell membrane</keyword>
<feature type="transmembrane region" description="Helical" evidence="8">
    <location>
        <begin position="231"/>
        <end position="252"/>
    </location>
</feature>
<dbReference type="Pfam" id="PF07690">
    <property type="entry name" value="MFS_1"/>
    <property type="match status" value="1"/>
</dbReference>
<protein>
    <submittedName>
        <fullName evidence="10">Drug resistance transporter, EmrB/QacA subfamily</fullName>
    </submittedName>
</protein>
<feature type="transmembrane region" description="Helical" evidence="8">
    <location>
        <begin position="272"/>
        <end position="297"/>
    </location>
</feature>
<feature type="transmembrane region" description="Helical" evidence="8">
    <location>
        <begin position="203"/>
        <end position="225"/>
    </location>
</feature>
<feature type="transmembrane region" description="Helical" evidence="8">
    <location>
        <begin position="860"/>
        <end position="879"/>
    </location>
</feature>
<dbReference type="PRINTS" id="PR01036">
    <property type="entry name" value="TCRTETB"/>
</dbReference>
<feature type="transmembrane region" description="Helical" evidence="8">
    <location>
        <begin position="303"/>
        <end position="327"/>
    </location>
</feature>
<evidence type="ECO:0000259" key="9">
    <source>
        <dbReference type="PROSITE" id="PS50850"/>
    </source>
</evidence>
<feature type="transmembrane region" description="Helical" evidence="8">
    <location>
        <begin position="114"/>
        <end position="135"/>
    </location>
</feature>
<evidence type="ECO:0000256" key="1">
    <source>
        <dbReference type="ARBA" id="ARBA00004651"/>
    </source>
</evidence>
<dbReference type="CDD" id="cd17502">
    <property type="entry name" value="MFS_Azr1_MDR_like"/>
    <property type="match status" value="1"/>
</dbReference>
<dbReference type="InterPro" id="IPR004638">
    <property type="entry name" value="EmrB-like"/>
</dbReference>
<dbReference type="EMBL" id="CP021130">
    <property type="protein sequence ID" value="AWR85363.1"/>
    <property type="molecule type" value="Genomic_DNA"/>
</dbReference>
<dbReference type="Proteomes" id="UP000263013">
    <property type="component" value="Chromosome"/>
</dbReference>
<name>A0ABN5LU39_9DEIN</name>
<feature type="transmembrane region" description="Helical" evidence="8">
    <location>
        <begin position="20"/>
        <end position="41"/>
    </location>
</feature>
<dbReference type="SUPFAM" id="SSF103473">
    <property type="entry name" value="MFS general substrate transporter"/>
    <property type="match status" value="1"/>
</dbReference>
<dbReference type="InterPro" id="IPR020846">
    <property type="entry name" value="MFS_dom"/>
</dbReference>
<dbReference type="PANTHER" id="PTHR23501:SF197">
    <property type="entry name" value="COMD"/>
    <property type="match status" value="1"/>
</dbReference>
<dbReference type="Gene3D" id="1.20.1720.10">
    <property type="entry name" value="Multidrug resistance protein D"/>
    <property type="match status" value="1"/>
</dbReference>
<keyword evidence="11" id="KW-1185">Reference proteome</keyword>
<accession>A0ABN5LU39</accession>
<organism evidence="10 11">
    <name type="scientific">Meiothermus taiwanensis WR-220</name>
    <dbReference type="NCBI Taxonomy" id="1339250"/>
    <lineage>
        <taxon>Bacteria</taxon>
        <taxon>Thermotogati</taxon>
        <taxon>Deinococcota</taxon>
        <taxon>Deinococci</taxon>
        <taxon>Thermales</taxon>
        <taxon>Thermaceae</taxon>
        <taxon>Meiothermus</taxon>
    </lineage>
</organism>
<feature type="coiled-coil region" evidence="7">
    <location>
        <begin position="786"/>
        <end position="825"/>
    </location>
</feature>
<dbReference type="NCBIfam" id="TIGR00711">
    <property type="entry name" value="efflux_EmrB"/>
    <property type="match status" value="1"/>
</dbReference>
<evidence type="ECO:0000256" key="6">
    <source>
        <dbReference type="ARBA" id="ARBA00023136"/>
    </source>
</evidence>
<feature type="transmembrane region" description="Helical" evidence="8">
    <location>
        <begin position="84"/>
        <end position="102"/>
    </location>
</feature>
<keyword evidence="5 8" id="KW-1133">Transmembrane helix</keyword>
<feature type="transmembrane region" description="Helical" evidence="8">
    <location>
        <begin position="142"/>
        <end position="160"/>
    </location>
</feature>
<feature type="domain" description="Major facilitator superfamily (MFS) profile" evidence="9">
    <location>
        <begin position="19"/>
        <end position="480"/>
    </location>
</feature>
<evidence type="ECO:0000256" key="8">
    <source>
        <dbReference type="SAM" id="Phobius"/>
    </source>
</evidence>
<dbReference type="PANTHER" id="PTHR23501">
    <property type="entry name" value="MAJOR FACILITATOR SUPERFAMILY"/>
    <property type="match status" value="1"/>
</dbReference>
<comment type="subcellular location">
    <subcellularLocation>
        <location evidence="1">Cell membrane</location>
        <topology evidence="1">Multi-pass membrane protein</topology>
    </subcellularLocation>
</comment>
<keyword evidence="4 8" id="KW-0812">Transmembrane</keyword>
<dbReference type="RefSeq" id="WP_027888069.1">
    <property type="nucleotide sequence ID" value="NZ_CP021130.1"/>
</dbReference>
<evidence type="ECO:0000256" key="7">
    <source>
        <dbReference type="SAM" id="Coils"/>
    </source>
</evidence>
<dbReference type="PROSITE" id="PS50850">
    <property type="entry name" value="MFS"/>
    <property type="match status" value="1"/>
</dbReference>
<keyword evidence="6 8" id="KW-0472">Membrane</keyword>
<sequence length="890" mass="95260">MNPSTQTPSQSTSRETQLTFIGILLGLFLAALDQTIVSTALPKIIADLNGAELYAWVTTAYLLASTVSAPIFGRLTELFSRKAILLVAIAIFLLGSALAGLSQNMPELILFRGVQGIGGGALFALALTTIAVLFPPRERGRVGGFFGAIFGVSSAVGPWLGGLLTDHFSWHWVFYINMPVGAVALWFILRYMPRLSPEHRERFDYLGATLLVAWTVPLMLAFSWGGSTYPWLSAQILGLLGLSALALALWVWSQNRVQHPLFDLSVLRVRSFSLASAATFFYGPAFLGAVAFLPLYLQVVKGVSASASGVTVLPLTLGVVLGATGSGVLSGRLGRFKPLLLLGTGWLLAVFLTLHFLIKVDTPLWLAVLFFFLLGLGLGPAQSLLQIAAQNNVPPQRLGSATAFTQLMRQIGSTVGIALMGTLLAKSLTTETCKVFPDDAACRPGALVQRSNEAGVGFNLDEQFAKLEAQIVAALKGDTQAYAALLQDAQVPTQVKENLVKGGIPAQFKQLEGRVIAALKGDTQAYEALMHDPNLPAEFKSKLTRGGIPAQFERMEGLMVSALDGDIKAYEALVRDPNLPAEFKARLVKGGIPAQFAQLQGLVIAALEGDVAAYNQLIHNPQIPADLKARLVKGGIPAQFAQLEKLLLAALNGDAQAYQAVQQNPQIPSAFKSQIPQGGLAAQVEAQLQATVRLLEAAWQGDESAQQALRQNPRLDPRLRSLLDNPPPVEAQPGVLAQVRAQAPQLQEAALQQATARIKAGLEQAQAQALAQAIAGVKAGLAQAQAKAQAAAIAAVRENLQKARAQALERAVQATHENLVKAEQQALEEVPRKVVAQLEETKIKLHQALSNGITNAEKNIFLYAALFVLLSMAFIFPLPNEELRGREARA</sequence>
<evidence type="ECO:0000256" key="3">
    <source>
        <dbReference type="ARBA" id="ARBA00022475"/>
    </source>
</evidence>
<reference evidence="10 11" key="1">
    <citation type="submission" date="2017-05" db="EMBL/GenBank/DDBJ databases">
        <title>Complete genome sequence of Meiothermus taiwanensis WR-220.</title>
        <authorList>
            <person name="Wu W.-L."/>
            <person name="Lo W.-S."/>
            <person name="Kuo C.-H."/>
            <person name="Wu S.-H."/>
        </authorList>
    </citation>
    <scope>NUCLEOTIDE SEQUENCE [LARGE SCALE GENOMIC DNA]</scope>
    <source>
        <strain evidence="10 11">WR-220</strain>
    </source>
</reference>
<evidence type="ECO:0000256" key="5">
    <source>
        <dbReference type="ARBA" id="ARBA00022989"/>
    </source>
</evidence>
<feature type="transmembrane region" description="Helical" evidence="8">
    <location>
        <begin position="53"/>
        <end position="72"/>
    </location>
</feature>
<dbReference type="InterPro" id="IPR036259">
    <property type="entry name" value="MFS_trans_sf"/>
</dbReference>
<feature type="transmembrane region" description="Helical" evidence="8">
    <location>
        <begin position="172"/>
        <end position="191"/>
    </location>
</feature>
<dbReference type="InterPro" id="IPR011701">
    <property type="entry name" value="MFS"/>
</dbReference>
<feature type="transmembrane region" description="Helical" evidence="8">
    <location>
        <begin position="339"/>
        <end position="358"/>
    </location>
</feature>
<feature type="transmembrane region" description="Helical" evidence="8">
    <location>
        <begin position="364"/>
        <end position="387"/>
    </location>
</feature>
<proteinExistence type="predicted"/>
<evidence type="ECO:0000256" key="4">
    <source>
        <dbReference type="ARBA" id="ARBA00022692"/>
    </source>
</evidence>
<keyword evidence="7" id="KW-0175">Coiled coil</keyword>
<evidence type="ECO:0000256" key="2">
    <source>
        <dbReference type="ARBA" id="ARBA00022448"/>
    </source>
</evidence>
<evidence type="ECO:0000313" key="10">
    <source>
        <dbReference type="EMBL" id="AWR85363.1"/>
    </source>
</evidence>
<evidence type="ECO:0000313" key="11">
    <source>
        <dbReference type="Proteomes" id="UP000263013"/>
    </source>
</evidence>